<proteinExistence type="predicted"/>
<evidence type="ECO:0000256" key="1">
    <source>
        <dbReference type="SAM" id="SignalP"/>
    </source>
</evidence>
<evidence type="ECO:0000313" key="2">
    <source>
        <dbReference type="EMBL" id="MFD2276872.1"/>
    </source>
</evidence>
<protein>
    <submittedName>
        <fullName evidence="2">Uncharacterized protein</fullName>
    </submittedName>
</protein>
<sequence>MHISILRLFCLLVFVCVAVSAQLEAKVQVKFFFHKPPESAPTEVSVFSQGSSKITTVGLPDKQFSETYTFKEGGRVLYFAPRDVNFPLKPELLAKLPQVKLKKTDKFLALIVFSDPDNKLLPIRVEKISANSEVFGNGDFLFANFSNVSIKGSLKREEFVLKPKSSVLVEKPGEHLESIQLKLDKLVEVNGEKKMAKFARNIWRSNHKTRYVTFIDERGVRSRLSYYCLPLSF</sequence>
<dbReference type="EMBL" id="JBHUJC010000029">
    <property type="protein sequence ID" value="MFD2276872.1"/>
    <property type="molecule type" value="Genomic_DNA"/>
</dbReference>
<name>A0ABW5E2L9_9BACT</name>
<keyword evidence="3" id="KW-1185">Reference proteome</keyword>
<gene>
    <name evidence="2" type="ORF">ACFSQZ_10355</name>
</gene>
<keyword evidence="1" id="KW-0732">Signal</keyword>
<feature type="signal peptide" evidence="1">
    <location>
        <begin position="1"/>
        <end position="25"/>
    </location>
</feature>
<organism evidence="2 3">
    <name type="scientific">Rubritalea spongiae</name>
    <dbReference type="NCBI Taxonomy" id="430797"/>
    <lineage>
        <taxon>Bacteria</taxon>
        <taxon>Pseudomonadati</taxon>
        <taxon>Verrucomicrobiota</taxon>
        <taxon>Verrucomicrobiia</taxon>
        <taxon>Verrucomicrobiales</taxon>
        <taxon>Rubritaleaceae</taxon>
        <taxon>Rubritalea</taxon>
    </lineage>
</organism>
<comment type="caution">
    <text evidence="2">The sequence shown here is derived from an EMBL/GenBank/DDBJ whole genome shotgun (WGS) entry which is preliminary data.</text>
</comment>
<feature type="chain" id="PRO_5045890712" evidence="1">
    <location>
        <begin position="26"/>
        <end position="233"/>
    </location>
</feature>
<reference evidence="3" key="1">
    <citation type="journal article" date="2019" name="Int. J. Syst. Evol. Microbiol.">
        <title>The Global Catalogue of Microorganisms (GCM) 10K type strain sequencing project: providing services to taxonomists for standard genome sequencing and annotation.</title>
        <authorList>
            <consortium name="The Broad Institute Genomics Platform"/>
            <consortium name="The Broad Institute Genome Sequencing Center for Infectious Disease"/>
            <person name="Wu L."/>
            <person name="Ma J."/>
        </authorList>
    </citation>
    <scope>NUCLEOTIDE SEQUENCE [LARGE SCALE GENOMIC DNA]</scope>
    <source>
        <strain evidence="3">JCM 16545</strain>
    </source>
</reference>
<dbReference type="Proteomes" id="UP001597297">
    <property type="component" value="Unassembled WGS sequence"/>
</dbReference>
<accession>A0ABW5E2L9</accession>
<evidence type="ECO:0000313" key="3">
    <source>
        <dbReference type="Proteomes" id="UP001597297"/>
    </source>
</evidence>